<reference evidence="4 5" key="1">
    <citation type="submission" date="2019-01" db="EMBL/GenBank/DDBJ databases">
        <title>Ktedonosporobacter rubrisoli SCAWS-G2.</title>
        <authorList>
            <person name="Huang Y."/>
            <person name="Yan B."/>
        </authorList>
    </citation>
    <scope>NUCLEOTIDE SEQUENCE [LARGE SCALE GENOMIC DNA]</scope>
    <source>
        <strain evidence="4 5">SCAWS-G2</strain>
    </source>
</reference>
<dbReference type="SMART" id="SM00564">
    <property type="entry name" value="PQQ"/>
    <property type="match status" value="6"/>
</dbReference>
<dbReference type="InterPro" id="IPR011047">
    <property type="entry name" value="Quinoprotein_ADH-like_sf"/>
</dbReference>
<dbReference type="RefSeq" id="WP_129885335.1">
    <property type="nucleotide sequence ID" value="NZ_CP035758.1"/>
</dbReference>
<evidence type="ECO:0000259" key="3">
    <source>
        <dbReference type="Pfam" id="PF13360"/>
    </source>
</evidence>
<dbReference type="EMBL" id="CP035758">
    <property type="protein sequence ID" value="QBD74736.1"/>
    <property type="molecule type" value="Genomic_DNA"/>
</dbReference>
<evidence type="ECO:0000313" key="5">
    <source>
        <dbReference type="Proteomes" id="UP000290365"/>
    </source>
</evidence>
<name>A0A4P6JJ95_KTERU</name>
<feature type="compositionally biased region" description="Polar residues" evidence="1">
    <location>
        <begin position="1"/>
        <end position="10"/>
    </location>
</feature>
<organism evidence="4 5">
    <name type="scientific">Ktedonosporobacter rubrisoli</name>
    <dbReference type="NCBI Taxonomy" id="2509675"/>
    <lineage>
        <taxon>Bacteria</taxon>
        <taxon>Bacillati</taxon>
        <taxon>Chloroflexota</taxon>
        <taxon>Ktedonobacteria</taxon>
        <taxon>Ktedonobacterales</taxon>
        <taxon>Ktedonosporobacteraceae</taxon>
        <taxon>Ktedonosporobacter</taxon>
    </lineage>
</organism>
<evidence type="ECO:0000313" key="4">
    <source>
        <dbReference type="EMBL" id="QBD74736.1"/>
    </source>
</evidence>
<feature type="transmembrane region" description="Helical" evidence="2">
    <location>
        <begin position="103"/>
        <end position="124"/>
    </location>
</feature>
<gene>
    <name evidence="4" type="ORF">EPA93_01505</name>
</gene>
<evidence type="ECO:0000256" key="2">
    <source>
        <dbReference type="SAM" id="Phobius"/>
    </source>
</evidence>
<keyword evidence="5" id="KW-1185">Reference proteome</keyword>
<feature type="domain" description="Pyrrolo-quinoline quinone repeat" evidence="3">
    <location>
        <begin position="167"/>
        <end position="287"/>
    </location>
</feature>
<dbReference type="OrthoDB" id="1860at2"/>
<dbReference type="AlphaFoldDB" id="A0A4P6JJ95"/>
<keyword evidence="2" id="KW-1133">Transmembrane helix</keyword>
<feature type="region of interest" description="Disordered" evidence="1">
    <location>
        <begin position="1"/>
        <end position="26"/>
    </location>
</feature>
<dbReference type="Proteomes" id="UP000290365">
    <property type="component" value="Chromosome"/>
</dbReference>
<dbReference type="InterPro" id="IPR015943">
    <property type="entry name" value="WD40/YVTN_repeat-like_dom_sf"/>
</dbReference>
<dbReference type="InterPro" id="IPR002372">
    <property type="entry name" value="PQQ_rpt_dom"/>
</dbReference>
<dbReference type="Gene3D" id="2.130.10.10">
    <property type="entry name" value="YVTN repeat-like/Quinoprotein amine dehydrogenase"/>
    <property type="match status" value="2"/>
</dbReference>
<keyword evidence="2" id="KW-0812">Transmembrane</keyword>
<protein>
    <recommendedName>
        <fullName evidence="3">Pyrrolo-quinoline quinone repeat domain-containing protein</fullName>
    </recommendedName>
</protein>
<dbReference type="PANTHER" id="PTHR34512:SF30">
    <property type="entry name" value="OUTER MEMBRANE PROTEIN ASSEMBLY FACTOR BAMB"/>
    <property type="match status" value="1"/>
</dbReference>
<accession>A0A4P6JJ95</accession>
<keyword evidence="2" id="KW-0472">Membrane</keyword>
<dbReference type="PANTHER" id="PTHR34512">
    <property type="entry name" value="CELL SURFACE PROTEIN"/>
    <property type="match status" value="1"/>
</dbReference>
<evidence type="ECO:0000256" key="1">
    <source>
        <dbReference type="SAM" id="MobiDB-lite"/>
    </source>
</evidence>
<dbReference type="InterPro" id="IPR018391">
    <property type="entry name" value="PQQ_b-propeller_rpt"/>
</dbReference>
<dbReference type="KEGG" id="kbs:EPA93_01505"/>
<sequence length="551" mass="61136">MNSDETSFSQERLDEQIEHPSAQLAPADQRLVQDLHRTYQAYKRQNAQSLQRAWARVEQERQKQGVRNDNASLLTPSLLRERKTIMYGRSAVKRSSHSSIQRALGLFAAVIVVAMLIGSALILFKTLSQQNAHSGDIAVGNPSATSVPVVNSAGIYITYPIDDTHTVLSKVDSKTHQVLWTYKNGLSLGTPVISGNTVYLGISDGQAYQSHLIALNAETGKELWNISFKSLAMRDERGDGPYDMGVITVPAVSDGQVFVLNRSGTVFAFDAKTGKANWNYQSGASALVKQYYIDPLSGKRKFSGATIYDGGSPVVSNGVLYGALHNTYFALNAKTGKRIWSINLSDEQQIFTDLQLVDGVIYMASYKASEHHAMALQSYVYAFRSKDGSQIWRYDTKSWVTVAPTVSDGQIYFIERVPNFNNGNGSSTLRVLNTQGREVWHKDYNDDGIDPPVVGDGYVSVSEKTYDHTNGKMLTHTLHVYAAKDGKVREKDVDVDPIAIQQGLLYVQQDRSILAYDVNSLKVQWQAQYGVDLVDRTGNHMGRLFWVVIVP</sequence>
<dbReference type="SUPFAM" id="SSF50998">
    <property type="entry name" value="Quinoprotein alcohol dehydrogenase-like"/>
    <property type="match status" value="1"/>
</dbReference>
<dbReference type="Pfam" id="PF13360">
    <property type="entry name" value="PQQ_2"/>
    <property type="match status" value="2"/>
</dbReference>
<feature type="domain" description="Pyrrolo-quinoline quinone repeat" evidence="3">
    <location>
        <begin position="380"/>
        <end position="443"/>
    </location>
</feature>
<proteinExistence type="predicted"/>